<evidence type="ECO:0000313" key="2">
    <source>
        <dbReference type="Proteomes" id="UP001236723"/>
    </source>
</evidence>
<name>A0ABU0DSS9_9BACI</name>
<dbReference type="Gene3D" id="3.20.20.70">
    <property type="entry name" value="Aldolase class I"/>
    <property type="match status" value="1"/>
</dbReference>
<organism evidence="1 2">
    <name type="scientific">Alkalibacillus filiformis</name>
    <dbReference type="NCBI Taxonomy" id="200990"/>
    <lineage>
        <taxon>Bacteria</taxon>
        <taxon>Bacillati</taxon>
        <taxon>Bacillota</taxon>
        <taxon>Bacilli</taxon>
        <taxon>Bacillales</taxon>
        <taxon>Bacillaceae</taxon>
        <taxon>Alkalibacillus</taxon>
    </lineage>
</organism>
<gene>
    <name evidence="1" type="ORF">J2R98_001310</name>
</gene>
<proteinExistence type="predicted"/>
<dbReference type="SUPFAM" id="SSF51569">
    <property type="entry name" value="Aldolase"/>
    <property type="match status" value="1"/>
</dbReference>
<protein>
    <submittedName>
        <fullName evidence="1">Fructose-bisphosphate aldolase class 1</fullName>
    </submittedName>
</protein>
<comment type="caution">
    <text evidence="1">The sequence shown here is derived from an EMBL/GenBank/DDBJ whole genome shotgun (WGS) entry which is preliminary data.</text>
</comment>
<evidence type="ECO:0000313" key="1">
    <source>
        <dbReference type="EMBL" id="MDQ0351496.1"/>
    </source>
</evidence>
<dbReference type="InterPro" id="IPR013785">
    <property type="entry name" value="Aldolase_TIM"/>
</dbReference>
<keyword evidence="2" id="KW-1185">Reference proteome</keyword>
<dbReference type="EMBL" id="JAUSUP010000002">
    <property type="protein sequence ID" value="MDQ0351496.1"/>
    <property type="molecule type" value="Genomic_DNA"/>
</dbReference>
<dbReference type="Proteomes" id="UP001236723">
    <property type="component" value="Unassembled WGS sequence"/>
</dbReference>
<accession>A0ABU0DSS9</accession>
<reference evidence="1 2" key="1">
    <citation type="submission" date="2023-07" db="EMBL/GenBank/DDBJ databases">
        <title>Genomic Encyclopedia of Type Strains, Phase IV (KMG-IV): sequencing the most valuable type-strain genomes for metagenomic binning, comparative biology and taxonomic classification.</title>
        <authorList>
            <person name="Goeker M."/>
        </authorList>
    </citation>
    <scope>NUCLEOTIDE SEQUENCE [LARGE SCALE GENOMIC DNA]</scope>
    <source>
        <strain evidence="1 2">DSM 15448</strain>
    </source>
</reference>
<sequence length="59" mass="6615">MQLQALVTKQLSLNNDEQLIVSFSRALASELNVNQSEEEFNNTLQEAVDSIYDASVNKN</sequence>